<feature type="signal peptide" evidence="1">
    <location>
        <begin position="1"/>
        <end position="20"/>
    </location>
</feature>
<gene>
    <name evidence="2" type="ORF">GCM10022392_27670</name>
</gene>
<dbReference type="Gene3D" id="3.90.930.1">
    <property type="match status" value="1"/>
</dbReference>
<organism evidence="2 3">
    <name type="scientific">Mucilaginibacter panaciglaebae</name>
    <dbReference type="NCBI Taxonomy" id="502331"/>
    <lineage>
        <taxon>Bacteria</taxon>
        <taxon>Pseudomonadati</taxon>
        <taxon>Bacteroidota</taxon>
        <taxon>Sphingobacteriia</taxon>
        <taxon>Sphingobacteriales</taxon>
        <taxon>Sphingobacteriaceae</taxon>
        <taxon>Mucilaginibacter</taxon>
    </lineage>
</organism>
<accession>A0ABP7X097</accession>
<keyword evidence="3" id="KW-1185">Reference proteome</keyword>
<evidence type="ECO:0000313" key="3">
    <source>
        <dbReference type="Proteomes" id="UP001500841"/>
    </source>
</evidence>
<name>A0ABP7X097_9SPHI</name>
<comment type="caution">
    <text evidence="2">The sequence shown here is derived from an EMBL/GenBank/DDBJ whole genome shotgun (WGS) entry which is preliminary data.</text>
</comment>
<dbReference type="EMBL" id="BAABCV010000010">
    <property type="protein sequence ID" value="GAA4101450.1"/>
    <property type="molecule type" value="Genomic_DNA"/>
</dbReference>
<feature type="chain" id="PRO_5046732880" description="MORN repeat protein" evidence="1">
    <location>
        <begin position="21"/>
        <end position="377"/>
    </location>
</feature>
<protein>
    <recommendedName>
        <fullName evidence="4">MORN repeat protein</fullName>
    </recommendedName>
</protein>
<evidence type="ECO:0008006" key="4">
    <source>
        <dbReference type="Google" id="ProtNLM"/>
    </source>
</evidence>
<evidence type="ECO:0000313" key="2">
    <source>
        <dbReference type="EMBL" id="GAA4101450.1"/>
    </source>
</evidence>
<sequence>MKILLVTLITALLFCNCAHAQTGRPFRSVHFNFISKDSINLSLNEDFDLIEDSCSQATRYAHFNMKLHKFVGKIKDVSRLDSNIVMTEGTYNADGEKEGPFITRYVNGQLQAKGNFVKNNFDGKWEMYYDDGKPKLFFEANGSDIIITDYWDAAGKKLVDNGKGKYSAASNGLCWEGHLLDGKPEGSWSIFKTDDVSKTPLETEKYKGGVFQKGKSPIGEYTDAPRMKLVSTDMLPFVRAEALKVSARGCNDAKAKHIVYVQYKEGFDRYSDALTAIIFSVFRYVDLRHFSNGFSIEGEVNDQGFLTNLQSYDSFNQQVSNALIYGLKQAPKLEAASIDGRKVNEKVKFNFSFGAGTYSYNYKFGEVVDKSAGVTKK</sequence>
<proteinExistence type="predicted"/>
<keyword evidence="1" id="KW-0732">Signal</keyword>
<dbReference type="Proteomes" id="UP001500841">
    <property type="component" value="Unassembled WGS sequence"/>
</dbReference>
<evidence type="ECO:0000256" key="1">
    <source>
        <dbReference type="SAM" id="SignalP"/>
    </source>
</evidence>
<reference evidence="3" key="1">
    <citation type="journal article" date="2019" name="Int. J. Syst. Evol. Microbiol.">
        <title>The Global Catalogue of Microorganisms (GCM) 10K type strain sequencing project: providing services to taxonomists for standard genome sequencing and annotation.</title>
        <authorList>
            <consortium name="The Broad Institute Genomics Platform"/>
            <consortium name="The Broad Institute Genome Sequencing Center for Infectious Disease"/>
            <person name="Wu L."/>
            <person name="Ma J."/>
        </authorList>
    </citation>
    <scope>NUCLEOTIDE SEQUENCE [LARGE SCALE GENOMIC DNA]</scope>
    <source>
        <strain evidence="3">JCM 17085</strain>
    </source>
</reference>
<dbReference type="RefSeq" id="WP_345105669.1">
    <property type="nucleotide sequence ID" value="NZ_BAABCV010000010.1"/>
</dbReference>
<dbReference type="SUPFAM" id="SSF82185">
    <property type="entry name" value="Histone H3 K4-specific methyltransferase SET7/9 N-terminal domain"/>
    <property type="match status" value="1"/>
</dbReference>